<evidence type="ECO:0000256" key="1">
    <source>
        <dbReference type="SAM" id="SignalP"/>
    </source>
</evidence>
<gene>
    <name evidence="2" type="ORF">M6D89_01195</name>
</gene>
<dbReference type="AlphaFoldDB" id="A0A9X2HZB3"/>
<reference evidence="2" key="1">
    <citation type="submission" date="2022-05" db="EMBL/GenBank/DDBJ databases">
        <authorList>
            <person name="Sun H.-N."/>
        </authorList>
    </citation>
    <scope>NUCLEOTIDE SEQUENCE</scope>
    <source>
        <strain evidence="2">HB14</strain>
    </source>
</reference>
<dbReference type="SUPFAM" id="SSF56935">
    <property type="entry name" value="Porins"/>
    <property type="match status" value="1"/>
</dbReference>
<keyword evidence="3" id="KW-1185">Reference proteome</keyword>
<dbReference type="InterPro" id="IPR010870">
    <property type="entry name" value="Porin_O/P"/>
</dbReference>
<dbReference type="Proteomes" id="UP001139319">
    <property type="component" value="Unassembled WGS sequence"/>
</dbReference>
<dbReference type="EMBL" id="JAMFTH010000001">
    <property type="protein sequence ID" value="MCP8897908.1"/>
    <property type="molecule type" value="Genomic_DNA"/>
</dbReference>
<sequence length="358" mass="39047">MKSVNLTCLCALIALSTPGAVLAETDLSAGIWGTYQYLPDSEANTNSGGEFTGEALILYLDGKADDDANWLYSAEFRAGPGSFTDPDNNSTGDEFTLHKAWAGWRLGEQHTVKVGKSQVPFGWKTVNFWPGDILLAGYGDQMDVGLKLSGERERFNYDLAYYHADDWGSTSTDTVDDNGHWGSSTTFRKVKTFVGNGKWEFAEGHGLGVSLQTGKLQDLSGDPDRPVTGSHEAAVLYYEGTVGNFFSKASYITQSRELPTAYASGAQLPGEIENQRLALELGYNMGPWAFYLDASAAEPDTQGSSVDTVTAFAPGARYNYGPGWVYFEYLTQDGYVDRNGQVGEGDFDALYISLDFYL</sequence>
<feature type="chain" id="PRO_5040750137" evidence="1">
    <location>
        <begin position="24"/>
        <end position="358"/>
    </location>
</feature>
<dbReference type="InterPro" id="IPR023614">
    <property type="entry name" value="Porin_dom_sf"/>
</dbReference>
<protein>
    <submittedName>
        <fullName evidence="2">OprO/OprP family phosphate-selective porin</fullName>
    </submittedName>
</protein>
<name>A0A9X2HZB3_9GAMM</name>
<keyword evidence="1" id="KW-0732">Signal</keyword>
<dbReference type="Pfam" id="PF07396">
    <property type="entry name" value="Porin_O_P"/>
    <property type="match status" value="1"/>
</dbReference>
<evidence type="ECO:0000313" key="3">
    <source>
        <dbReference type="Proteomes" id="UP001139319"/>
    </source>
</evidence>
<dbReference type="Gene3D" id="2.40.160.10">
    <property type="entry name" value="Porin"/>
    <property type="match status" value="1"/>
</dbReference>
<organism evidence="2 3">
    <name type="scientific">Gilvimarinus xylanilyticus</name>
    <dbReference type="NCBI Taxonomy" id="2944139"/>
    <lineage>
        <taxon>Bacteria</taxon>
        <taxon>Pseudomonadati</taxon>
        <taxon>Pseudomonadota</taxon>
        <taxon>Gammaproteobacteria</taxon>
        <taxon>Cellvibrionales</taxon>
        <taxon>Cellvibrionaceae</taxon>
        <taxon>Gilvimarinus</taxon>
    </lineage>
</organism>
<feature type="signal peptide" evidence="1">
    <location>
        <begin position="1"/>
        <end position="23"/>
    </location>
</feature>
<reference evidence="2" key="2">
    <citation type="submission" date="2023-01" db="EMBL/GenBank/DDBJ databases">
        <title>Gilvimarinus xylanilyticus HB14 isolated from Caulerpa lentillifera aquaculture base in Hainan, China.</title>
        <authorList>
            <person name="Zhang Y.-J."/>
        </authorList>
    </citation>
    <scope>NUCLEOTIDE SEQUENCE</scope>
    <source>
        <strain evidence="2">HB14</strain>
    </source>
</reference>
<proteinExistence type="predicted"/>
<comment type="caution">
    <text evidence="2">The sequence shown here is derived from an EMBL/GenBank/DDBJ whole genome shotgun (WGS) entry which is preliminary data.</text>
</comment>
<dbReference type="RefSeq" id="WP_253966205.1">
    <property type="nucleotide sequence ID" value="NZ_JAMFTH010000001.1"/>
</dbReference>
<accession>A0A9X2HZB3</accession>
<evidence type="ECO:0000313" key="2">
    <source>
        <dbReference type="EMBL" id="MCP8897908.1"/>
    </source>
</evidence>